<name>A0A7X2TJK3_9FIRM</name>
<gene>
    <name evidence="20" type="primary">feoB</name>
    <name evidence="20" type="ORF">FYJ57_00420</name>
</gene>
<feature type="transmembrane region" description="Helical" evidence="17">
    <location>
        <begin position="464"/>
        <end position="488"/>
    </location>
</feature>
<feature type="binding site" evidence="15">
    <location>
        <begin position="227"/>
        <end position="230"/>
    </location>
    <ligand>
        <name>GTP</name>
        <dbReference type="ChEBI" id="CHEBI:37565"/>
        <label>1</label>
    </ligand>
</feature>
<comment type="subcellular location">
    <subcellularLocation>
        <location evidence="2">Cell inner membrane</location>
        <topology evidence="2">Multi-pass membrane protein</topology>
    </subcellularLocation>
    <subcellularLocation>
        <location evidence="17">Cell membrane</location>
        <topology evidence="17">Multi-pass membrane protein</topology>
    </subcellularLocation>
</comment>
<proteinExistence type="inferred from homology"/>
<feature type="binding site" evidence="16">
    <location>
        <position position="136"/>
    </location>
    <ligand>
        <name>Mg(2+)</name>
        <dbReference type="ChEBI" id="CHEBI:18420"/>
        <label>2</label>
    </ligand>
</feature>
<dbReference type="InterPro" id="IPR030389">
    <property type="entry name" value="G_FEOB_dom"/>
</dbReference>
<feature type="binding site" evidence="16">
    <location>
        <position position="133"/>
    </location>
    <ligand>
        <name>Mg(2+)</name>
        <dbReference type="ChEBI" id="CHEBI:18420"/>
        <label>2</label>
    </ligand>
</feature>
<feature type="domain" description="FeoB-type G" evidence="19">
    <location>
        <begin position="115"/>
        <end position="276"/>
    </location>
</feature>
<dbReference type="InterPro" id="IPR011642">
    <property type="entry name" value="Gate_dom"/>
</dbReference>
<evidence type="ECO:0000313" key="21">
    <source>
        <dbReference type="Proteomes" id="UP000440513"/>
    </source>
</evidence>
<dbReference type="InterPro" id="IPR041069">
    <property type="entry name" value="FeoB_Cyto"/>
</dbReference>
<evidence type="ECO:0000256" key="13">
    <source>
        <dbReference type="ARBA" id="ARBA00023136"/>
    </source>
</evidence>
<evidence type="ECO:0000256" key="17">
    <source>
        <dbReference type="RuleBase" id="RU362098"/>
    </source>
</evidence>
<feature type="transmembrane region" description="Helical" evidence="17">
    <location>
        <begin position="403"/>
        <end position="428"/>
    </location>
</feature>
<evidence type="ECO:0000256" key="14">
    <source>
        <dbReference type="NCBIfam" id="TIGR00437"/>
    </source>
</evidence>
<sequence length="780" mass="85477">MTLRDLPVGKTATIRSVGGEGALRQHFLDMGLIPQGEVTVVKYAPMGDPMELRIHSYELTLRLADAEKIEIENIRDAGQVKPEKKERTVIPHPGLGEGGKYHEKETEHPLPDTEVLTFALAGNQNCGKTTLFNQLTGSSQHVGNFPGVTVDRKDGTIRGKENTLVTDLPGIYSMSPYSSEEIVTRNFVLNEHPKGIINIVDATNIERNLYLTMQLMELDIPMVLALNMMDEVRENGGSILVNQMEEMLGIPVVPISAAKNEGIDELVAHALHVAKYQERPKETDYCDANEDGGAVHRCLHAIMHLIEDHAKATQIPVRFAAAKLAEGDTLILEALKLDQNEKEMLEHIVKQMETERGLDRAAAIAHMRFDFIENVCDETVVKPRESKEHLRSVKIDKILTGKYTAIPCFIGIMGLVFFLTFGVIGAFLQNILEVSIDALGGLVDQWMGAANVNSVLRSLVMDGIFTGVGSVLSFLPIIVTLFFFLSMLEDSGYMARVAFVMDKLLRKIGLSGRSIVPMLVGFGCTVPGVMASRTLPSERDRKMTILLTPFMSCSAKLPIYAFFAAAFFPKHGTLVMIALYFGGILMGILMALVFRGTLFKGNAVPFVMELPNYRMPGAKNVGHLLWDKAKDFLQRAFTVIFMATLVIWFLQTFDGHLNIVSDSQESILATVASVIAPVFAPMGFGDWRISTALITGFMAKESVVSTLSVLFGQTSVLLGCITPVSAASLLVFCLLYTPCVAAIASIKRELGSKWAVGVVIGQCVIAWVAAFVVYLVGSIL</sequence>
<evidence type="ECO:0000256" key="1">
    <source>
        <dbReference type="ARBA" id="ARBA00003926"/>
    </source>
</evidence>
<feature type="transmembrane region" description="Helical" evidence="17">
    <location>
        <begin position="543"/>
        <end position="568"/>
    </location>
</feature>
<dbReference type="GO" id="GO:0005525">
    <property type="term" value="F:GTP binding"/>
    <property type="evidence" value="ECO:0007669"/>
    <property type="project" value="UniProtKB-KW"/>
</dbReference>
<reference evidence="20 21" key="1">
    <citation type="submission" date="2019-08" db="EMBL/GenBank/DDBJ databases">
        <title>In-depth cultivation of the pig gut microbiome towards novel bacterial diversity and tailored functional studies.</title>
        <authorList>
            <person name="Wylensek D."/>
            <person name="Hitch T.C.A."/>
            <person name="Clavel T."/>
        </authorList>
    </citation>
    <scope>NUCLEOTIDE SEQUENCE [LARGE SCALE GENOMIC DNA]</scope>
    <source>
        <strain evidence="20 21">BSM-380-WT-5A</strain>
    </source>
</reference>
<dbReference type="Gene3D" id="1.10.287.1770">
    <property type="match status" value="1"/>
</dbReference>
<dbReference type="Gene3D" id="3.40.50.300">
    <property type="entry name" value="P-loop containing nucleotide triphosphate hydrolases"/>
    <property type="match status" value="1"/>
</dbReference>
<dbReference type="InterPro" id="IPR038157">
    <property type="entry name" value="FeoA_core_dom"/>
</dbReference>
<evidence type="ECO:0000256" key="12">
    <source>
        <dbReference type="ARBA" id="ARBA00023134"/>
    </source>
</evidence>
<evidence type="ECO:0000256" key="7">
    <source>
        <dbReference type="ARBA" id="ARBA00022692"/>
    </source>
</evidence>
<dbReference type="Pfam" id="PF02421">
    <property type="entry name" value="FeoB_N"/>
    <property type="match status" value="1"/>
</dbReference>
<dbReference type="InterPro" id="IPR003373">
    <property type="entry name" value="Fe2_transport_prot-B"/>
</dbReference>
<keyword evidence="8 15" id="KW-0547">Nucleotide-binding</keyword>
<feature type="binding site" evidence="15">
    <location>
        <begin position="147"/>
        <end position="151"/>
    </location>
    <ligand>
        <name>GTP</name>
        <dbReference type="ChEBI" id="CHEBI:37565"/>
        <label>1</label>
    </ligand>
</feature>
<keyword evidence="5 17" id="KW-0410">Iron transport</keyword>
<feature type="transmembrane region" description="Helical" evidence="17">
    <location>
        <begin position="716"/>
        <end position="743"/>
    </location>
</feature>
<protein>
    <recommendedName>
        <fullName evidence="14 17">Ferrous iron transport protein B</fullName>
    </recommendedName>
</protein>
<evidence type="ECO:0000256" key="15">
    <source>
        <dbReference type="PIRSR" id="PIRSR603373-1"/>
    </source>
</evidence>
<accession>A0A7X2TJK3</accession>
<comment type="function">
    <text evidence="1 17">Probable transporter of a GTP-driven Fe(2+) uptake system.</text>
</comment>
<dbReference type="AlphaFoldDB" id="A0A7X2TJK3"/>
<keyword evidence="21" id="KW-1185">Reference proteome</keyword>
<keyword evidence="12 15" id="KW-0342">GTP-binding</keyword>
<feature type="region of interest" description="Disordered" evidence="18">
    <location>
        <begin position="82"/>
        <end position="106"/>
    </location>
</feature>
<dbReference type="GO" id="GO:0015093">
    <property type="term" value="F:ferrous iron transmembrane transporter activity"/>
    <property type="evidence" value="ECO:0007669"/>
    <property type="project" value="UniProtKB-UniRule"/>
</dbReference>
<dbReference type="Pfam" id="PF07664">
    <property type="entry name" value="FeoB_C"/>
    <property type="match status" value="1"/>
</dbReference>
<dbReference type="InterPro" id="IPR011640">
    <property type="entry name" value="Fe2_transport_prot_B_C"/>
</dbReference>
<evidence type="ECO:0000256" key="18">
    <source>
        <dbReference type="SAM" id="MobiDB-lite"/>
    </source>
</evidence>
<evidence type="ECO:0000259" key="19">
    <source>
        <dbReference type="PROSITE" id="PS51711"/>
    </source>
</evidence>
<dbReference type="NCBIfam" id="TIGR00437">
    <property type="entry name" value="feoB"/>
    <property type="match status" value="1"/>
</dbReference>
<dbReference type="Pfam" id="PF17910">
    <property type="entry name" value="FeoB_Cyto"/>
    <property type="match status" value="1"/>
</dbReference>
<dbReference type="SMART" id="SM00899">
    <property type="entry name" value="FeoA"/>
    <property type="match status" value="1"/>
</dbReference>
<keyword evidence="13 17" id="KW-0472">Membrane</keyword>
<feature type="transmembrane region" description="Helical" evidence="17">
    <location>
        <begin position="691"/>
        <end position="710"/>
    </location>
</feature>
<dbReference type="InterPro" id="IPR027417">
    <property type="entry name" value="P-loop_NTPase"/>
</dbReference>
<keyword evidence="3 17" id="KW-0813">Transport</keyword>
<keyword evidence="4" id="KW-1003">Cell membrane</keyword>
<dbReference type="InterPro" id="IPR007167">
    <property type="entry name" value="Fe-transptr_FeoA-like"/>
</dbReference>
<keyword evidence="16" id="KW-0460">Magnesium</keyword>
<keyword evidence="7 17" id="KW-0812">Transmembrane</keyword>
<organism evidence="20 21">
    <name type="scientific">Oliverpabstia intestinalis</name>
    <dbReference type="NCBI Taxonomy" id="2606633"/>
    <lineage>
        <taxon>Bacteria</taxon>
        <taxon>Bacillati</taxon>
        <taxon>Bacillota</taxon>
        <taxon>Clostridia</taxon>
        <taxon>Lachnospirales</taxon>
        <taxon>Lachnospiraceae</taxon>
        <taxon>Oliverpabstia</taxon>
    </lineage>
</organism>
<dbReference type="InterPro" id="IPR050860">
    <property type="entry name" value="FeoB_GTPase"/>
</dbReference>
<feature type="transmembrane region" description="Helical" evidence="17">
    <location>
        <begin position="508"/>
        <end position="531"/>
    </location>
</feature>
<keyword evidence="6" id="KW-0997">Cell inner membrane</keyword>
<evidence type="ECO:0000256" key="10">
    <source>
        <dbReference type="ARBA" id="ARBA00023004"/>
    </source>
</evidence>
<comment type="caution">
    <text evidence="20">The sequence shown here is derived from an EMBL/GenBank/DDBJ whole genome shotgun (WGS) entry which is preliminary data.</text>
</comment>
<dbReference type="GO" id="GO:0005886">
    <property type="term" value="C:plasma membrane"/>
    <property type="evidence" value="ECO:0007669"/>
    <property type="project" value="UniProtKB-SubCell"/>
</dbReference>
<evidence type="ECO:0000256" key="8">
    <source>
        <dbReference type="ARBA" id="ARBA00022741"/>
    </source>
</evidence>
<feature type="binding site" evidence="15">
    <location>
        <begin position="122"/>
        <end position="129"/>
    </location>
    <ligand>
        <name>GTP</name>
        <dbReference type="ChEBI" id="CHEBI:37565"/>
        <label>1</label>
    </ligand>
</feature>
<feature type="transmembrane region" description="Helical" evidence="17">
    <location>
        <begin position="755"/>
        <end position="777"/>
    </location>
</feature>
<dbReference type="SUPFAM" id="SSF50037">
    <property type="entry name" value="C-terminal domain of transcriptional repressors"/>
    <property type="match status" value="1"/>
</dbReference>
<evidence type="ECO:0000256" key="2">
    <source>
        <dbReference type="ARBA" id="ARBA00004429"/>
    </source>
</evidence>
<evidence type="ECO:0000256" key="16">
    <source>
        <dbReference type="PIRSR" id="PIRSR603373-2"/>
    </source>
</evidence>
<dbReference type="PROSITE" id="PS51711">
    <property type="entry name" value="G_FEOB"/>
    <property type="match status" value="1"/>
</dbReference>
<keyword evidence="10 17" id="KW-0408">Iron</keyword>
<dbReference type="InterPro" id="IPR008988">
    <property type="entry name" value="Transcriptional_repressor_C"/>
</dbReference>
<dbReference type="PANTHER" id="PTHR43185:SF1">
    <property type="entry name" value="FE(2+) TRANSPORTER FEOB"/>
    <property type="match status" value="1"/>
</dbReference>
<feature type="transmembrane region" description="Helical" evidence="17">
    <location>
        <begin position="632"/>
        <end position="651"/>
    </location>
</feature>
<dbReference type="RefSeq" id="WP_154431113.1">
    <property type="nucleotide sequence ID" value="NZ_VUMS01000001.1"/>
</dbReference>
<keyword evidence="16" id="KW-0479">Metal-binding</keyword>
<feature type="transmembrane region" description="Helical" evidence="17">
    <location>
        <begin position="574"/>
        <end position="594"/>
    </location>
</feature>
<keyword evidence="11" id="KW-0406">Ion transport</keyword>
<evidence type="ECO:0000256" key="4">
    <source>
        <dbReference type="ARBA" id="ARBA00022475"/>
    </source>
</evidence>
<dbReference type="PANTHER" id="PTHR43185">
    <property type="entry name" value="FERROUS IRON TRANSPORT PROTEIN B"/>
    <property type="match status" value="1"/>
</dbReference>
<dbReference type="FunFam" id="3.40.50.300:FF:000426">
    <property type="entry name" value="Ferrous iron transport protein B"/>
    <property type="match status" value="1"/>
</dbReference>
<dbReference type="Pfam" id="PF07670">
    <property type="entry name" value="Gate"/>
    <property type="match status" value="2"/>
</dbReference>
<evidence type="ECO:0000256" key="11">
    <source>
        <dbReference type="ARBA" id="ARBA00023065"/>
    </source>
</evidence>
<evidence type="ECO:0000256" key="6">
    <source>
        <dbReference type="ARBA" id="ARBA00022519"/>
    </source>
</evidence>
<comment type="similarity">
    <text evidence="17">Belongs to the TRAFAC class TrmE-Era-EngA-EngB-Septin-like GTPase superfamily. FeoB GTPase (TC 9.A.8) family.</text>
</comment>
<evidence type="ECO:0000256" key="3">
    <source>
        <dbReference type="ARBA" id="ARBA00022448"/>
    </source>
</evidence>
<dbReference type="Gene3D" id="2.30.30.90">
    <property type="match status" value="1"/>
</dbReference>
<dbReference type="Proteomes" id="UP000440513">
    <property type="component" value="Unassembled WGS sequence"/>
</dbReference>
<feature type="binding site" evidence="15">
    <location>
        <begin position="167"/>
        <end position="170"/>
    </location>
    <ligand>
        <name>GTP</name>
        <dbReference type="ChEBI" id="CHEBI:37565"/>
        <label>1</label>
    </ligand>
</feature>
<dbReference type="Pfam" id="PF04023">
    <property type="entry name" value="FeoA"/>
    <property type="match status" value="1"/>
</dbReference>
<evidence type="ECO:0000256" key="9">
    <source>
        <dbReference type="ARBA" id="ARBA00022989"/>
    </source>
</evidence>
<keyword evidence="9 17" id="KW-1133">Transmembrane helix</keyword>
<dbReference type="GO" id="GO:0046914">
    <property type="term" value="F:transition metal ion binding"/>
    <property type="evidence" value="ECO:0007669"/>
    <property type="project" value="InterPro"/>
</dbReference>
<feature type="binding site" evidence="16">
    <location>
        <position position="137"/>
    </location>
    <ligand>
        <name>Mg(2+)</name>
        <dbReference type="ChEBI" id="CHEBI:18420"/>
        <label>2</label>
    </ligand>
</feature>
<evidence type="ECO:0000256" key="5">
    <source>
        <dbReference type="ARBA" id="ARBA00022496"/>
    </source>
</evidence>
<dbReference type="SUPFAM" id="SSF52540">
    <property type="entry name" value="P-loop containing nucleoside triphosphate hydrolases"/>
    <property type="match status" value="1"/>
</dbReference>
<evidence type="ECO:0000313" key="20">
    <source>
        <dbReference type="EMBL" id="MST65226.1"/>
    </source>
</evidence>
<feature type="binding site" evidence="15">
    <location>
        <begin position="256"/>
        <end position="258"/>
    </location>
    <ligand>
        <name>GTP</name>
        <dbReference type="ChEBI" id="CHEBI:37565"/>
        <label>1</label>
    </ligand>
</feature>
<dbReference type="EMBL" id="VUMS01000001">
    <property type="protein sequence ID" value="MST65226.1"/>
    <property type="molecule type" value="Genomic_DNA"/>
</dbReference>
<dbReference type="CDD" id="cd01879">
    <property type="entry name" value="FeoB"/>
    <property type="match status" value="1"/>
</dbReference>